<feature type="compositionally biased region" description="Pro residues" evidence="3">
    <location>
        <begin position="434"/>
        <end position="447"/>
    </location>
</feature>
<dbReference type="PANTHER" id="PTHR47235">
    <property type="entry name" value="BLR6548 PROTEIN"/>
    <property type="match status" value="1"/>
</dbReference>
<evidence type="ECO:0000256" key="2">
    <source>
        <dbReference type="ARBA" id="ARBA00022729"/>
    </source>
</evidence>
<dbReference type="Pfam" id="PF13458">
    <property type="entry name" value="Peripla_BP_6"/>
    <property type="match status" value="1"/>
</dbReference>
<dbReference type="PANTHER" id="PTHR47235:SF1">
    <property type="entry name" value="BLR6548 PROTEIN"/>
    <property type="match status" value="1"/>
</dbReference>
<dbReference type="CDD" id="cd06343">
    <property type="entry name" value="PBP1_ABC_ligand_binding-like"/>
    <property type="match status" value="1"/>
</dbReference>
<feature type="domain" description="Leucine-binding protein" evidence="4">
    <location>
        <begin position="54"/>
        <end position="407"/>
    </location>
</feature>
<dbReference type="SUPFAM" id="SSF53822">
    <property type="entry name" value="Periplasmic binding protein-like I"/>
    <property type="match status" value="1"/>
</dbReference>
<accession>A0ABS4VZZ1</accession>
<comment type="similarity">
    <text evidence="1">Belongs to the leucine-binding protein family.</text>
</comment>
<sequence>MSRFDVRRPGATGRSRAVVLALVTAVALLLSACGAGGRPSGEEGGAQPGITPQSVKVGAHFPLTGVASPGYSDIPTGTQAYFAYVNANGGVNGRQIEYVFRDDAYNPTQTSQVVNELVLQDQVFAMLGGLGTPTHSAVLDYLNSEGVPDLFVSSGSLLWNQPERNPQTFGWQPDYEIEAKIIGQYVAQNFPDAKVGLFLQDDDLGRDAEVGVRRYLDAQIVAAERYTPGNTDVAPQIAALQASGADLVIGFNVPSYTALSQLQSLRLNYTPQWVYSNIGSDPALVGSLLARFSEGAVTDAGLLDGVLTTEYLPSVEATADPWTQLFTRVWQEHGTGGELTNFRIYGMAQAYAFVQALQAAGPEPTREGLVSAVEREGAQMQGPWLAPYRFSEQSHAGISGVKMSRIAGAGTEDLTPVQVTDNGEAPITAYQGPPSTPPPNGIPVPPA</sequence>
<comment type="caution">
    <text evidence="5">The sequence shown here is derived from an EMBL/GenBank/DDBJ whole genome shotgun (WGS) entry which is preliminary data.</text>
</comment>
<dbReference type="RefSeq" id="WP_210031679.1">
    <property type="nucleotide sequence ID" value="NZ_JAGINU010000001.1"/>
</dbReference>
<keyword evidence="6" id="KW-1185">Reference proteome</keyword>
<evidence type="ECO:0000256" key="3">
    <source>
        <dbReference type="SAM" id="MobiDB-lite"/>
    </source>
</evidence>
<evidence type="ECO:0000313" key="5">
    <source>
        <dbReference type="EMBL" id="MBP2369523.1"/>
    </source>
</evidence>
<dbReference type="Gene3D" id="3.40.50.2300">
    <property type="match status" value="2"/>
</dbReference>
<gene>
    <name evidence="5" type="ORF">JOF36_005219</name>
</gene>
<name>A0ABS4VZZ1_9PSEU</name>
<reference evidence="5 6" key="1">
    <citation type="submission" date="2021-03" db="EMBL/GenBank/DDBJ databases">
        <title>Sequencing the genomes of 1000 actinobacteria strains.</title>
        <authorList>
            <person name="Klenk H.-P."/>
        </authorList>
    </citation>
    <scope>NUCLEOTIDE SEQUENCE [LARGE SCALE GENOMIC DNA]</scope>
    <source>
        <strain evidence="5 6">DSM 45256</strain>
    </source>
</reference>
<dbReference type="InterPro" id="IPR028082">
    <property type="entry name" value="Peripla_BP_I"/>
</dbReference>
<dbReference type="PROSITE" id="PS51257">
    <property type="entry name" value="PROKAR_LIPOPROTEIN"/>
    <property type="match status" value="1"/>
</dbReference>
<evidence type="ECO:0000259" key="4">
    <source>
        <dbReference type="Pfam" id="PF13458"/>
    </source>
</evidence>
<organism evidence="5 6">
    <name type="scientific">Pseudonocardia parietis</name>
    <dbReference type="NCBI Taxonomy" id="570936"/>
    <lineage>
        <taxon>Bacteria</taxon>
        <taxon>Bacillati</taxon>
        <taxon>Actinomycetota</taxon>
        <taxon>Actinomycetes</taxon>
        <taxon>Pseudonocardiales</taxon>
        <taxon>Pseudonocardiaceae</taxon>
        <taxon>Pseudonocardia</taxon>
    </lineage>
</organism>
<dbReference type="EMBL" id="JAGINU010000001">
    <property type="protein sequence ID" value="MBP2369523.1"/>
    <property type="molecule type" value="Genomic_DNA"/>
</dbReference>
<keyword evidence="2" id="KW-0732">Signal</keyword>
<dbReference type="InterPro" id="IPR028081">
    <property type="entry name" value="Leu-bd"/>
</dbReference>
<proteinExistence type="inferred from homology"/>
<evidence type="ECO:0000256" key="1">
    <source>
        <dbReference type="ARBA" id="ARBA00010062"/>
    </source>
</evidence>
<feature type="region of interest" description="Disordered" evidence="3">
    <location>
        <begin position="409"/>
        <end position="447"/>
    </location>
</feature>
<dbReference type="Proteomes" id="UP001519295">
    <property type="component" value="Unassembled WGS sequence"/>
</dbReference>
<evidence type="ECO:0000313" key="6">
    <source>
        <dbReference type="Proteomes" id="UP001519295"/>
    </source>
</evidence>
<protein>
    <submittedName>
        <fullName evidence="5">ABC-type branched-subunit amino acid transport system substrate-binding protein</fullName>
    </submittedName>
</protein>